<dbReference type="PROSITE" id="PS50850">
    <property type="entry name" value="MFS"/>
    <property type="match status" value="1"/>
</dbReference>
<reference evidence="9 10" key="1">
    <citation type="submission" date="2017-05" db="EMBL/GenBank/DDBJ databases">
        <title>Functional genome analysis of Paenibacillus pasadenensis strain R16: insights on endophytic life style and antifungal activity.</title>
        <authorList>
            <person name="Passera A."/>
            <person name="Marcolungo L."/>
            <person name="Casati P."/>
            <person name="Brasca M."/>
            <person name="Quaglino F."/>
            <person name="Delledonne M."/>
        </authorList>
    </citation>
    <scope>NUCLEOTIDE SEQUENCE [LARGE SCALE GENOMIC DNA]</scope>
    <source>
        <strain evidence="9 10">R16</strain>
    </source>
</reference>
<evidence type="ECO:0000256" key="2">
    <source>
        <dbReference type="ARBA" id="ARBA00022448"/>
    </source>
</evidence>
<dbReference type="NCBIfam" id="TIGR00711">
    <property type="entry name" value="efflux_EmrB"/>
    <property type="match status" value="1"/>
</dbReference>
<keyword evidence="6 7" id="KW-0472">Membrane</keyword>
<protein>
    <submittedName>
        <fullName evidence="9">Membrane component of multidrug resistance system</fullName>
    </submittedName>
</protein>
<feature type="transmembrane region" description="Helical" evidence="7">
    <location>
        <begin position="19"/>
        <end position="37"/>
    </location>
</feature>
<dbReference type="CDD" id="cd17503">
    <property type="entry name" value="MFS_LmrB_MDR_like"/>
    <property type="match status" value="1"/>
</dbReference>
<sequence>MPAAGVPDAAAASIRKGPIVAALIIGAFVSLLNQTLINVALPTISADLSIEPSTAQWLTTGFMLVNGILVPLSAYLVGRFTTRLLFLVSMILFSIGTVICALSGQFPVLMAGRIVQAAGAGVLMPLMNVIFLSIFPVEKRGQAMGLMGIAMIFAPAVGPTLSGWVVQHYDWQVLFYIVLPIAIASLLLGAFTMKNVLPRREVKLDYLGVVLSTLGFGGLLYGFSEAGTKGWDSSLVLAMLAIGAVSLVLLVLRQLSIKTPILEFRVFKFNMYALTTVINILVTMSMFGAMILLPLYLQNILGFTPIKAGLLLLPGAILMGIMSPITGMIFDRVGARWLAVTGLVITVVTTFEFSQLTDSTSYQVLILLYTARMFGMSLLMMPIMTAGLNQLPRELLAHGTAMSNTLRTVGGALGTALLVSIMSSQAKQQGADMIRQAGIDPSDAANKAAVAHITQEAYIHGINSAFLLATWISAAALVLAFFIRKTSPQEAVVQSVPAAAVAGHAPTEGKLEG</sequence>
<dbReference type="InterPro" id="IPR011701">
    <property type="entry name" value="MFS"/>
</dbReference>
<accession>A0A2N5NAN5</accession>
<feature type="transmembrane region" description="Helical" evidence="7">
    <location>
        <begin position="173"/>
        <end position="192"/>
    </location>
</feature>
<evidence type="ECO:0000256" key="5">
    <source>
        <dbReference type="ARBA" id="ARBA00022989"/>
    </source>
</evidence>
<evidence type="ECO:0000259" key="8">
    <source>
        <dbReference type="PROSITE" id="PS50850"/>
    </source>
</evidence>
<dbReference type="RefSeq" id="WP_052333671.1">
    <property type="nucleotide sequence ID" value="NZ_BIMM01000108.1"/>
</dbReference>
<dbReference type="SUPFAM" id="SSF103473">
    <property type="entry name" value="MFS general substrate transporter"/>
    <property type="match status" value="1"/>
</dbReference>
<evidence type="ECO:0000256" key="4">
    <source>
        <dbReference type="ARBA" id="ARBA00022692"/>
    </source>
</evidence>
<dbReference type="Proteomes" id="UP000234789">
    <property type="component" value="Unassembled WGS sequence"/>
</dbReference>
<name>A0A2N5NAN5_9BACL</name>
<organism evidence="9 10">
    <name type="scientific">Paenibacillus pasadenensis</name>
    <dbReference type="NCBI Taxonomy" id="217090"/>
    <lineage>
        <taxon>Bacteria</taxon>
        <taxon>Bacillati</taxon>
        <taxon>Bacillota</taxon>
        <taxon>Bacilli</taxon>
        <taxon>Bacillales</taxon>
        <taxon>Paenibacillaceae</taxon>
        <taxon>Paenibacillus</taxon>
    </lineage>
</organism>
<proteinExistence type="predicted"/>
<dbReference type="PRINTS" id="PR01036">
    <property type="entry name" value="TCRTETB"/>
</dbReference>
<gene>
    <name evidence="9" type="ORF">B8V81_1607</name>
</gene>
<dbReference type="AlphaFoldDB" id="A0A2N5NAN5"/>
<feature type="transmembrane region" description="Helical" evidence="7">
    <location>
        <begin position="272"/>
        <end position="297"/>
    </location>
</feature>
<feature type="transmembrane region" description="Helical" evidence="7">
    <location>
        <begin position="235"/>
        <end position="252"/>
    </location>
</feature>
<feature type="transmembrane region" description="Helical" evidence="7">
    <location>
        <begin position="114"/>
        <end position="134"/>
    </location>
</feature>
<feature type="transmembrane region" description="Helical" evidence="7">
    <location>
        <begin position="309"/>
        <end position="330"/>
    </location>
</feature>
<evidence type="ECO:0000256" key="7">
    <source>
        <dbReference type="SAM" id="Phobius"/>
    </source>
</evidence>
<feature type="transmembrane region" description="Helical" evidence="7">
    <location>
        <begin position="57"/>
        <end position="77"/>
    </location>
</feature>
<dbReference type="PANTHER" id="PTHR42718">
    <property type="entry name" value="MAJOR FACILITATOR SUPERFAMILY MULTIDRUG TRANSPORTER MFSC"/>
    <property type="match status" value="1"/>
</dbReference>
<dbReference type="Gene3D" id="1.20.1720.10">
    <property type="entry name" value="Multidrug resistance protein D"/>
    <property type="match status" value="1"/>
</dbReference>
<keyword evidence="5 7" id="KW-1133">Transmembrane helix</keyword>
<feature type="transmembrane region" description="Helical" evidence="7">
    <location>
        <begin position="337"/>
        <end position="356"/>
    </location>
</feature>
<dbReference type="GO" id="GO:0022857">
    <property type="term" value="F:transmembrane transporter activity"/>
    <property type="evidence" value="ECO:0007669"/>
    <property type="project" value="InterPro"/>
</dbReference>
<evidence type="ECO:0000256" key="6">
    <source>
        <dbReference type="ARBA" id="ARBA00023136"/>
    </source>
</evidence>
<dbReference type="GO" id="GO:0005886">
    <property type="term" value="C:plasma membrane"/>
    <property type="evidence" value="ECO:0007669"/>
    <property type="project" value="UniProtKB-SubCell"/>
</dbReference>
<keyword evidence="2" id="KW-0813">Transport</keyword>
<feature type="transmembrane region" description="Helical" evidence="7">
    <location>
        <begin position="84"/>
        <end position="108"/>
    </location>
</feature>
<dbReference type="InterPro" id="IPR036259">
    <property type="entry name" value="MFS_trans_sf"/>
</dbReference>
<keyword evidence="3" id="KW-1003">Cell membrane</keyword>
<comment type="subcellular location">
    <subcellularLocation>
        <location evidence="1">Cell membrane</location>
        <topology evidence="1">Multi-pass membrane protein</topology>
    </subcellularLocation>
</comment>
<dbReference type="OrthoDB" id="9816041at2"/>
<feature type="domain" description="Major facilitator superfamily (MFS) profile" evidence="8">
    <location>
        <begin position="19"/>
        <end position="488"/>
    </location>
</feature>
<comment type="caution">
    <text evidence="9">The sequence shown here is derived from an EMBL/GenBank/DDBJ whole genome shotgun (WGS) entry which is preliminary data.</text>
</comment>
<dbReference type="Pfam" id="PF07690">
    <property type="entry name" value="MFS_1"/>
    <property type="match status" value="1"/>
</dbReference>
<evidence type="ECO:0000313" key="10">
    <source>
        <dbReference type="Proteomes" id="UP000234789"/>
    </source>
</evidence>
<evidence type="ECO:0000256" key="3">
    <source>
        <dbReference type="ARBA" id="ARBA00022475"/>
    </source>
</evidence>
<dbReference type="InterPro" id="IPR020846">
    <property type="entry name" value="MFS_dom"/>
</dbReference>
<feature type="transmembrane region" description="Helical" evidence="7">
    <location>
        <begin position="405"/>
        <end position="423"/>
    </location>
</feature>
<dbReference type="Gene3D" id="1.20.1250.20">
    <property type="entry name" value="MFS general substrate transporter like domains"/>
    <property type="match status" value="1"/>
</dbReference>
<dbReference type="InterPro" id="IPR004638">
    <property type="entry name" value="EmrB-like"/>
</dbReference>
<dbReference type="EMBL" id="NFEZ01000003">
    <property type="protein sequence ID" value="PLT47383.1"/>
    <property type="molecule type" value="Genomic_DNA"/>
</dbReference>
<feature type="transmembrane region" description="Helical" evidence="7">
    <location>
        <begin position="362"/>
        <end position="384"/>
    </location>
</feature>
<feature type="transmembrane region" description="Helical" evidence="7">
    <location>
        <begin position="146"/>
        <end position="167"/>
    </location>
</feature>
<keyword evidence="4 7" id="KW-0812">Transmembrane</keyword>
<dbReference type="PANTHER" id="PTHR42718:SF24">
    <property type="entry name" value="MAJOR FACILITATOR SUPERFAMILY (MFS) PROFILE DOMAIN-CONTAINING PROTEIN"/>
    <property type="match status" value="1"/>
</dbReference>
<evidence type="ECO:0000256" key="1">
    <source>
        <dbReference type="ARBA" id="ARBA00004651"/>
    </source>
</evidence>
<feature type="transmembrane region" description="Helical" evidence="7">
    <location>
        <begin position="465"/>
        <end position="483"/>
    </location>
</feature>
<keyword evidence="10" id="KW-1185">Reference proteome</keyword>
<evidence type="ECO:0000313" key="9">
    <source>
        <dbReference type="EMBL" id="PLT47383.1"/>
    </source>
</evidence>
<feature type="transmembrane region" description="Helical" evidence="7">
    <location>
        <begin position="204"/>
        <end position="223"/>
    </location>
</feature>